<accession>A0A7Y0AA50</accession>
<proteinExistence type="predicted"/>
<protein>
    <recommendedName>
        <fullName evidence="3">Lipoprotein</fullName>
    </recommendedName>
</protein>
<organism evidence="1 2">
    <name type="scientific">Chryseobacterium cheonjiense</name>
    <dbReference type="NCBI Taxonomy" id="2728845"/>
    <lineage>
        <taxon>Bacteria</taxon>
        <taxon>Pseudomonadati</taxon>
        <taxon>Bacteroidota</taxon>
        <taxon>Flavobacteriia</taxon>
        <taxon>Flavobacteriales</taxon>
        <taxon>Weeksellaceae</taxon>
        <taxon>Chryseobacterium group</taxon>
        <taxon>Chryseobacterium</taxon>
    </lineage>
</organism>
<dbReference type="EMBL" id="JABBGF010000005">
    <property type="protein sequence ID" value="NML59489.1"/>
    <property type="molecule type" value="Genomic_DNA"/>
</dbReference>
<comment type="caution">
    <text evidence="1">The sequence shown here is derived from an EMBL/GenBank/DDBJ whole genome shotgun (WGS) entry which is preliminary data.</text>
</comment>
<evidence type="ECO:0008006" key="3">
    <source>
        <dbReference type="Google" id="ProtNLM"/>
    </source>
</evidence>
<dbReference type="Proteomes" id="UP000552615">
    <property type="component" value="Unassembled WGS sequence"/>
</dbReference>
<evidence type="ECO:0000313" key="2">
    <source>
        <dbReference type="Proteomes" id="UP000552615"/>
    </source>
</evidence>
<keyword evidence="2" id="KW-1185">Reference proteome</keyword>
<reference evidence="1 2" key="1">
    <citation type="submission" date="2020-04" db="EMBL/GenBank/DDBJ databases">
        <title>Chryseobacterium sp. RJ-7-14 sp. nov., isolated from Jeju soil.</title>
        <authorList>
            <person name="Dahal R.H."/>
            <person name="Chaudhary D.K."/>
        </authorList>
    </citation>
    <scope>NUCLEOTIDE SEQUENCE [LARGE SCALE GENOMIC DNA]</scope>
    <source>
        <strain evidence="1 2">RJ-7-14</strain>
    </source>
</reference>
<evidence type="ECO:0000313" key="1">
    <source>
        <dbReference type="EMBL" id="NML59489.1"/>
    </source>
</evidence>
<gene>
    <name evidence="1" type="ORF">HHL20_19375</name>
</gene>
<sequence>MKTRFFALSILVLSAYSCMKGLPEWTVDELYFQKIEGTSKVLYKYDAWGGRDSNANGFIILDSTDNFKIDLSKELPFYILSEIPKSSNIEGIIHDCYDSCGESYYKTNPIYRPMKTENSINNGINVITRTFQYRGYSEKDHALERYVFERFNETSDSLFFYNLNDVESLNGIHLNELKVKKRRSLSNGK</sequence>
<name>A0A7Y0AA50_9FLAO</name>
<dbReference type="RefSeq" id="WP_169232799.1">
    <property type="nucleotide sequence ID" value="NZ_JABBGF010000005.1"/>
</dbReference>
<dbReference type="AlphaFoldDB" id="A0A7Y0AA50"/>
<dbReference type="PROSITE" id="PS51257">
    <property type="entry name" value="PROKAR_LIPOPROTEIN"/>
    <property type="match status" value="1"/>
</dbReference>